<feature type="region of interest" description="Disordered" evidence="1">
    <location>
        <begin position="897"/>
        <end position="920"/>
    </location>
</feature>
<feature type="compositionally biased region" description="Polar residues" evidence="1">
    <location>
        <begin position="766"/>
        <end position="782"/>
    </location>
</feature>
<protein>
    <submittedName>
        <fullName evidence="3">Protein ALY2</fullName>
    </submittedName>
</protein>
<gene>
    <name evidence="3" type="primary">ALY2</name>
    <name evidence="3" type="ORF">FIM1_1871</name>
</gene>
<evidence type="ECO:0000256" key="1">
    <source>
        <dbReference type="SAM" id="MobiDB-lite"/>
    </source>
</evidence>
<dbReference type="Gene3D" id="2.60.40.640">
    <property type="match status" value="1"/>
</dbReference>
<feature type="compositionally biased region" description="Polar residues" evidence="1">
    <location>
        <begin position="797"/>
        <end position="811"/>
    </location>
</feature>
<reference evidence="3 4" key="1">
    <citation type="submission" date="2016-03" db="EMBL/GenBank/DDBJ databases">
        <title>How can Kluyveromyces marxianus grow so fast - potential evolutionary course in Saccharomyces Complex revealed by comparative genomics.</title>
        <authorList>
            <person name="Mo W."/>
            <person name="Lu W."/>
            <person name="Yang X."/>
            <person name="Qi J."/>
            <person name="Lv H."/>
        </authorList>
    </citation>
    <scope>NUCLEOTIDE SEQUENCE [LARGE SCALE GENOMIC DNA]</scope>
    <source>
        <strain evidence="3 4">FIM1</strain>
    </source>
</reference>
<organism evidence="3 4">
    <name type="scientific">Kluyveromyces marxianus</name>
    <name type="common">Yeast</name>
    <name type="synonym">Candida kefyr</name>
    <dbReference type="NCBI Taxonomy" id="4911"/>
    <lineage>
        <taxon>Eukaryota</taxon>
        <taxon>Fungi</taxon>
        <taxon>Dikarya</taxon>
        <taxon>Ascomycota</taxon>
        <taxon>Saccharomycotina</taxon>
        <taxon>Saccharomycetes</taxon>
        <taxon>Saccharomycetales</taxon>
        <taxon>Saccharomycetaceae</taxon>
        <taxon>Kluyveromyces</taxon>
    </lineage>
</organism>
<proteinExistence type="predicted"/>
<dbReference type="SMART" id="SM01017">
    <property type="entry name" value="Arrestin_C"/>
    <property type="match status" value="1"/>
</dbReference>
<dbReference type="EMBL" id="CP015056">
    <property type="protein sequence ID" value="QGN15183.1"/>
    <property type="molecule type" value="Genomic_DNA"/>
</dbReference>
<name>A0ABX6ES72_KLUMA</name>
<feature type="region of interest" description="Disordered" evidence="1">
    <location>
        <begin position="745"/>
        <end position="782"/>
    </location>
</feature>
<dbReference type="InterPro" id="IPR011022">
    <property type="entry name" value="Arrestin_C-like"/>
</dbReference>
<sequence length="920" mass="102072">MSDLERVRSPVFPSEMPIGIPRDATPLTKTSTLQVFIQLAEPTIFLQGFGSTQWEGKPPAILRGSLILRVTKSTKLKSVNLTFKGTSKTEWPEGIPPKKQEFVEINDIVKHTWPFFQADMQQVPNNQSTDPSDLLKGSNASLYRSFEEELGGNSTASFRRPSLVKSVNSNSSNNGGRSLSPIGQFLRSTSKDIPNVKSVSETFSDILSISDVTSVKSNGTGNGPSGSASPGTFIFHPGDYIFSFEHAIPLSYPETISATFGQVEYALLVNIERQGAFKSDVNAKLPVTLVRTPSDSSVEETEPIAISRDWNSHLHYDIVIASKDIVLDAFLPIAFRVTPMDKVSLHRIRVFLTETLEYYCKGKKVHRLEPTKKFLLTEHRAPPLKDIPPDANPTKAKYLGNLLEDEHGDLVSKEFEYQVFFPERLNYQQKIHPDTSYSTIKANHWIKISLRLSKNVDGVKKHFEISIDSPIHVLNKLSSHANTLLPSYDTHALIPNHNSSSFGGFEFNMYHHHDSNFYFPKQVVNSPVMSPDVQPLDEKIGLSPRSLSPVSHNKSNLGLFQHKNSTHSELSIADISLRNKVLQSPELSSNIYQPEHIHAELASPQAIPLSPITSPTWAPLPHNIQGNGFGLSLEDDILPPFQEHMANSNCLPVHPPSYAESISTNTTNTTNTNDTSESKHSKENSESSSLRIPTIILPNNSNNNNNSNLNNQHDMNSEDIAEEFHFSGGENGSMNFPVAIMRSRSPLDKASQSRRSSFSHRRRSSIATQDVLPSTIKNSSSSFNDLENVLSAAGNAENKNSEISPHSSADTIQKLEPTDSHPNSLSSQPLLLRQSTSQDDQESKGSLDLTTMLGVERTSWHPLQSDYSIAPVFSQSYSMNVLQTNHALEDFKHNLESYKQTESPSTPNTSDPIDHELVNT</sequence>
<dbReference type="Proteomes" id="UP000422736">
    <property type="component" value="Chromosome 3"/>
</dbReference>
<feature type="domain" description="Arrestin C-terminal-like" evidence="2">
    <location>
        <begin position="310"/>
        <end position="478"/>
    </location>
</feature>
<feature type="compositionally biased region" description="Low complexity" evidence="1">
    <location>
        <begin position="824"/>
        <end position="838"/>
    </location>
</feature>
<feature type="region of interest" description="Disordered" evidence="1">
    <location>
        <begin position="648"/>
        <end position="713"/>
    </location>
</feature>
<dbReference type="InterPro" id="IPR050357">
    <property type="entry name" value="Arrestin_domain-protein"/>
</dbReference>
<evidence type="ECO:0000313" key="3">
    <source>
        <dbReference type="EMBL" id="QGN15183.1"/>
    </source>
</evidence>
<dbReference type="PANTHER" id="PTHR11188">
    <property type="entry name" value="ARRESTIN DOMAIN CONTAINING PROTEIN"/>
    <property type="match status" value="1"/>
</dbReference>
<accession>A0ABX6ES72</accession>
<keyword evidence="4" id="KW-1185">Reference proteome</keyword>
<dbReference type="Pfam" id="PF02752">
    <property type="entry name" value="Arrestin_C"/>
    <property type="match status" value="1"/>
</dbReference>
<reference evidence="3 4" key="2">
    <citation type="submission" date="2019-11" db="EMBL/GenBank/DDBJ databases">
        <authorList>
            <person name="Lu H."/>
        </authorList>
    </citation>
    <scope>NUCLEOTIDE SEQUENCE [LARGE SCALE GENOMIC DNA]</scope>
    <source>
        <strain evidence="3 4">FIM1</strain>
    </source>
</reference>
<dbReference type="PANTHER" id="PTHR11188:SF174">
    <property type="entry name" value="ARRESTIN-RELATED TRAFFICKING ADAPTER 10-RELATED"/>
    <property type="match status" value="1"/>
</dbReference>
<feature type="compositionally biased region" description="Low complexity" evidence="1">
    <location>
        <begin position="664"/>
        <end position="675"/>
    </location>
</feature>
<dbReference type="InterPro" id="IPR014756">
    <property type="entry name" value="Ig_E-set"/>
</dbReference>
<feature type="compositionally biased region" description="Low complexity" evidence="1">
    <location>
        <begin position="699"/>
        <end position="711"/>
    </location>
</feature>
<dbReference type="SUPFAM" id="SSF81296">
    <property type="entry name" value="E set domains"/>
    <property type="match status" value="1"/>
</dbReference>
<evidence type="ECO:0000313" key="4">
    <source>
        <dbReference type="Proteomes" id="UP000422736"/>
    </source>
</evidence>
<feature type="compositionally biased region" description="Polar residues" evidence="1">
    <location>
        <begin position="897"/>
        <end position="911"/>
    </location>
</feature>
<feature type="region of interest" description="Disordered" evidence="1">
    <location>
        <begin position="796"/>
        <end position="846"/>
    </location>
</feature>
<feature type="compositionally biased region" description="Basic and acidic residues" evidence="1">
    <location>
        <begin position="676"/>
        <end position="685"/>
    </location>
</feature>
<dbReference type="InterPro" id="IPR014752">
    <property type="entry name" value="Arrestin-like_C"/>
</dbReference>
<evidence type="ECO:0000259" key="2">
    <source>
        <dbReference type="SMART" id="SM01017"/>
    </source>
</evidence>